<evidence type="ECO:0000256" key="1">
    <source>
        <dbReference type="SAM" id="MobiDB-lite"/>
    </source>
</evidence>
<comment type="caution">
    <text evidence="4">The sequence shown here is derived from an EMBL/GenBank/DDBJ whole genome shotgun (WGS) entry which is preliminary data.</text>
</comment>
<feature type="transmembrane region" description="Helical" evidence="2">
    <location>
        <begin position="107"/>
        <end position="123"/>
    </location>
</feature>
<dbReference type="GO" id="GO:0008482">
    <property type="term" value="F:sulfite oxidase activity"/>
    <property type="evidence" value="ECO:0007669"/>
    <property type="project" value="TreeGrafter"/>
</dbReference>
<dbReference type="Gene3D" id="2.60.40.650">
    <property type="match status" value="1"/>
</dbReference>
<keyword evidence="2" id="KW-1133">Transmembrane helix</keyword>
<dbReference type="GO" id="GO:0006790">
    <property type="term" value="P:sulfur compound metabolic process"/>
    <property type="evidence" value="ECO:0007669"/>
    <property type="project" value="TreeGrafter"/>
</dbReference>
<sequence length="538" mass="56916">MSTLQEAPPEARRLSLPVATLIGLLALAAALGVGHLVAGFVGYTASPFIAVANYVVDHSPTAVVKWAERTLGTWDKPVLKAGLAVVLVLLALLAGQFSRRTPRAGQVLVFVLGAAGVAAVYARSDLGQVSLLAPVAALVAGLAVFTYLHRTALSRESAHQGAALSRESAHQGAALSRESGAQGASRREFLRAGVGVAAGSGIAAVVGQVAGTSTNAEDSRAAVGPLVPARTEPPLPADADFAKLGSPPFLTPNADFYRIDTALVVPQIRAEDWSLKIHGMVDREVTFSYADIRDRPLVERRVTLTCVSNEVGGPLISNAAWIGVDLADLLDEAGVRPGAEQMFATSVDGWTCGTPANVALDRARGAMLAIGMNGEPLPVEHGFPARIVIPGLYGYVSATKWVESLEFTRWDARQAYWLSRGWAEQAPIKTESRIDTPSGFAGVTAGKVRLAGTAWAQHTGIAKVEVRLDQGPWQPATLSAEVSKDTWRMWWIELDVPKGTHQASVRATDQDGYTQTENRADPVPDGATGWHSVTLDAR</sequence>
<dbReference type="RefSeq" id="WP_043783908.1">
    <property type="nucleotide sequence ID" value="NZ_JMQI01000050.1"/>
</dbReference>
<dbReference type="Proteomes" id="UP000027345">
    <property type="component" value="Unassembled WGS sequence"/>
</dbReference>
<dbReference type="InterPro" id="IPR014756">
    <property type="entry name" value="Ig_E-set"/>
</dbReference>
<evidence type="ECO:0000313" key="4">
    <source>
        <dbReference type="EMBL" id="KDN19743.1"/>
    </source>
</evidence>
<dbReference type="Pfam" id="PF00174">
    <property type="entry name" value="Oxidored_molyb"/>
    <property type="match status" value="1"/>
</dbReference>
<feature type="transmembrane region" description="Helical" evidence="2">
    <location>
        <begin position="129"/>
        <end position="148"/>
    </location>
</feature>
<dbReference type="InterPro" id="IPR000572">
    <property type="entry name" value="OxRdtase_Mopterin-bd_dom"/>
</dbReference>
<feature type="domain" description="Oxidoreductase molybdopterin-binding" evidence="3">
    <location>
        <begin position="264"/>
        <end position="417"/>
    </location>
</feature>
<evidence type="ECO:0000259" key="3">
    <source>
        <dbReference type="Pfam" id="PF00174"/>
    </source>
</evidence>
<keyword evidence="2" id="KW-0472">Membrane</keyword>
<dbReference type="GO" id="GO:0020037">
    <property type="term" value="F:heme binding"/>
    <property type="evidence" value="ECO:0007669"/>
    <property type="project" value="TreeGrafter"/>
</dbReference>
<dbReference type="Gene3D" id="3.90.420.10">
    <property type="entry name" value="Oxidoreductase, molybdopterin-binding domain"/>
    <property type="match status" value="1"/>
</dbReference>
<dbReference type="STRING" id="287986.DV20_24210"/>
<protein>
    <submittedName>
        <fullName evidence="4">Molybdopterin-binding protein</fullName>
    </submittedName>
</protein>
<keyword evidence="5" id="KW-1185">Reference proteome</keyword>
<name>A0A066U6C0_9PSEU</name>
<dbReference type="OrthoDB" id="9795587at2"/>
<feature type="transmembrane region" description="Helical" evidence="2">
    <location>
        <begin position="78"/>
        <end position="95"/>
    </location>
</feature>
<keyword evidence="2" id="KW-0812">Transmembrane</keyword>
<dbReference type="SUPFAM" id="SSF56524">
    <property type="entry name" value="Oxidoreductase molybdopterin-binding domain"/>
    <property type="match status" value="1"/>
</dbReference>
<evidence type="ECO:0000313" key="5">
    <source>
        <dbReference type="Proteomes" id="UP000027345"/>
    </source>
</evidence>
<reference evidence="4 5" key="1">
    <citation type="submission" date="2014-05" db="EMBL/GenBank/DDBJ databases">
        <title>Draft genome sequence of Amycolatopsis rifamycinica DSM 46095.</title>
        <authorList>
            <person name="Lal R."/>
            <person name="Saxena A."/>
            <person name="Kumari R."/>
            <person name="Mukherjee U."/>
            <person name="Singh P."/>
            <person name="Sangwan N."/>
            <person name="Mahato N.K."/>
        </authorList>
    </citation>
    <scope>NUCLEOTIDE SEQUENCE [LARGE SCALE GENOMIC DNA]</scope>
    <source>
        <strain evidence="4 5">DSM 46095</strain>
    </source>
</reference>
<feature type="region of interest" description="Disordered" evidence="1">
    <location>
        <begin position="501"/>
        <end position="528"/>
    </location>
</feature>
<dbReference type="GO" id="GO:0043546">
    <property type="term" value="F:molybdopterin cofactor binding"/>
    <property type="evidence" value="ECO:0007669"/>
    <property type="project" value="TreeGrafter"/>
</dbReference>
<proteinExistence type="predicted"/>
<dbReference type="PANTHER" id="PTHR19372">
    <property type="entry name" value="SULFITE REDUCTASE"/>
    <property type="match status" value="1"/>
</dbReference>
<feature type="transmembrane region" description="Helical" evidence="2">
    <location>
        <begin position="21"/>
        <end position="43"/>
    </location>
</feature>
<dbReference type="PANTHER" id="PTHR19372:SF7">
    <property type="entry name" value="SULFITE OXIDASE, MITOCHONDRIAL"/>
    <property type="match status" value="1"/>
</dbReference>
<feature type="compositionally biased region" description="Polar residues" evidence="1">
    <location>
        <begin position="501"/>
        <end position="517"/>
    </location>
</feature>
<organism evidence="4 5">
    <name type="scientific">Amycolatopsis rifamycinica</name>
    <dbReference type="NCBI Taxonomy" id="287986"/>
    <lineage>
        <taxon>Bacteria</taxon>
        <taxon>Bacillati</taxon>
        <taxon>Actinomycetota</taxon>
        <taxon>Actinomycetes</taxon>
        <taxon>Pseudonocardiales</taxon>
        <taxon>Pseudonocardiaceae</taxon>
        <taxon>Amycolatopsis</taxon>
    </lineage>
</organism>
<dbReference type="SUPFAM" id="SSF81296">
    <property type="entry name" value="E set domains"/>
    <property type="match status" value="1"/>
</dbReference>
<dbReference type="eggNOG" id="COG2041">
    <property type="taxonomic scope" value="Bacteria"/>
</dbReference>
<gene>
    <name evidence="4" type="ORF">DV20_24210</name>
</gene>
<accession>A0A066U6C0</accession>
<dbReference type="AlphaFoldDB" id="A0A066U6C0"/>
<dbReference type="InterPro" id="IPR036374">
    <property type="entry name" value="OxRdtase_Mopterin-bd_sf"/>
</dbReference>
<dbReference type="EMBL" id="JMQI01000050">
    <property type="protein sequence ID" value="KDN19743.1"/>
    <property type="molecule type" value="Genomic_DNA"/>
</dbReference>
<evidence type="ECO:0000256" key="2">
    <source>
        <dbReference type="SAM" id="Phobius"/>
    </source>
</evidence>